<keyword evidence="1 4" id="KW-0732">Signal</keyword>
<evidence type="ECO:0000313" key="6">
    <source>
        <dbReference type="Proteomes" id="UP001107558"/>
    </source>
</evidence>
<evidence type="ECO:0000256" key="2">
    <source>
        <dbReference type="ARBA" id="ARBA00023108"/>
    </source>
</evidence>
<comment type="similarity">
    <text evidence="3">Belongs to the TO family.</text>
</comment>
<dbReference type="Pfam" id="PF06585">
    <property type="entry name" value="JHBP"/>
    <property type="match status" value="1"/>
</dbReference>
<dbReference type="GO" id="GO:0005615">
    <property type="term" value="C:extracellular space"/>
    <property type="evidence" value="ECO:0007669"/>
    <property type="project" value="TreeGrafter"/>
</dbReference>
<evidence type="ECO:0008006" key="7">
    <source>
        <dbReference type="Google" id="ProtNLM"/>
    </source>
</evidence>
<dbReference type="InterPro" id="IPR010562">
    <property type="entry name" value="Haemolymph_juvenile_hormone-bd"/>
</dbReference>
<name>A0A9J6BDQ9_POLVA</name>
<organism evidence="5 6">
    <name type="scientific">Polypedilum vanderplanki</name>
    <name type="common">Sleeping chironomid midge</name>
    <dbReference type="NCBI Taxonomy" id="319348"/>
    <lineage>
        <taxon>Eukaryota</taxon>
        <taxon>Metazoa</taxon>
        <taxon>Ecdysozoa</taxon>
        <taxon>Arthropoda</taxon>
        <taxon>Hexapoda</taxon>
        <taxon>Insecta</taxon>
        <taxon>Pterygota</taxon>
        <taxon>Neoptera</taxon>
        <taxon>Endopterygota</taxon>
        <taxon>Diptera</taxon>
        <taxon>Nematocera</taxon>
        <taxon>Chironomoidea</taxon>
        <taxon>Chironomidae</taxon>
        <taxon>Chironominae</taxon>
        <taxon>Polypedilum</taxon>
        <taxon>Polypedilum</taxon>
    </lineage>
</organism>
<dbReference type="FunFam" id="3.15.10.30:FF:000001">
    <property type="entry name" value="Takeout-like protein 1"/>
    <property type="match status" value="1"/>
</dbReference>
<feature type="signal peptide" evidence="4">
    <location>
        <begin position="1"/>
        <end position="26"/>
    </location>
</feature>
<keyword evidence="6" id="KW-1185">Reference proteome</keyword>
<dbReference type="EMBL" id="JADBJN010000004">
    <property type="protein sequence ID" value="KAG5667678.1"/>
    <property type="molecule type" value="Genomic_DNA"/>
</dbReference>
<dbReference type="Proteomes" id="UP001107558">
    <property type="component" value="Chromosome 4"/>
</dbReference>
<dbReference type="SMART" id="SM00700">
    <property type="entry name" value="JHBP"/>
    <property type="match status" value="1"/>
</dbReference>
<dbReference type="PANTHER" id="PTHR11008">
    <property type="entry name" value="PROTEIN TAKEOUT-LIKE PROTEIN"/>
    <property type="match status" value="1"/>
</dbReference>
<sequence>MTSSNVYKDCSKVLLLISLIIGFTNAILPKSIEVCSRNDEDIEKCIVNSVMKLQPLLASGKLDDGYEVPAIEPFRYDDFIIEHGPNFRVEIRNLESYNGSNFSIEKFKFNIDKLTFDFIISVPKIRLTAKYKLKVKLTVLDIAGNGDMESTVKNSKVRMKLYGKLIDNSDGTKTMIFEKANVRIIPGESKIFLKNLFNGDPTLGKVGNDLINENQDLFLNDIVPVLEKQFSEIFKKVANDVIGRATVDEILPDKPVN</sequence>
<evidence type="ECO:0000313" key="5">
    <source>
        <dbReference type="EMBL" id="KAG5667678.1"/>
    </source>
</evidence>
<reference evidence="5" key="1">
    <citation type="submission" date="2021-03" db="EMBL/GenBank/DDBJ databases">
        <title>Chromosome level genome of the anhydrobiotic midge Polypedilum vanderplanki.</title>
        <authorList>
            <person name="Yoshida Y."/>
            <person name="Kikawada T."/>
            <person name="Gusev O."/>
        </authorList>
    </citation>
    <scope>NUCLEOTIDE SEQUENCE</scope>
    <source>
        <strain evidence="5">NIAS01</strain>
        <tissue evidence="5">Whole body or cell culture</tissue>
    </source>
</reference>
<evidence type="ECO:0000256" key="1">
    <source>
        <dbReference type="ARBA" id="ARBA00022729"/>
    </source>
</evidence>
<accession>A0A9J6BDQ9</accession>
<comment type="caution">
    <text evidence="5">The sequence shown here is derived from an EMBL/GenBank/DDBJ whole genome shotgun (WGS) entry which is preliminary data.</text>
</comment>
<gene>
    <name evidence="5" type="ORF">PVAND_015650</name>
</gene>
<proteinExistence type="inferred from homology"/>
<protein>
    <recommendedName>
        <fullName evidence="7">Hemolymph juvenile hormone binding protein</fullName>
    </recommendedName>
</protein>
<keyword evidence="2" id="KW-0090">Biological rhythms</keyword>
<dbReference type="GO" id="GO:0007623">
    <property type="term" value="P:circadian rhythm"/>
    <property type="evidence" value="ECO:0007669"/>
    <property type="project" value="UniProtKB-ARBA"/>
</dbReference>
<dbReference type="AlphaFoldDB" id="A0A9J6BDQ9"/>
<evidence type="ECO:0000256" key="4">
    <source>
        <dbReference type="SAM" id="SignalP"/>
    </source>
</evidence>
<feature type="chain" id="PRO_5039930540" description="Hemolymph juvenile hormone binding protein" evidence="4">
    <location>
        <begin position="27"/>
        <end position="257"/>
    </location>
</feature>
<dbReference type="OrthoDB" id="8185598at2759"/>
<evidence type="ECO:0000256" key="3">
    <source>
        <dbReference type="ARBA" id="ARBA00060902"/>
    </source>
</evidence>
<dbReference type="InterPro" id="IPR038606">
    <property type="entry name" value="To_sf"/>
</dbReference>
<dbReference type="PANTHER" id="PTHR11008:SF39">
    <property type="entry name" value="CIRCADIAN CLOCK-CONTROLLED PROTEIN-LIKE PROTEIN"/>
    <property type="match status" value="1"/>
</dbReference>
<dbReference type="Gene3D" id="3.15.10.30">
    <property type="entry name" value="Haemolymph juvenile hormone binding protein"/>
    <property type="match status" value="1"/>
</dbReference>